<dbReference type="EMBL" id="SBIQ01000015">
    <property type="protein sequence ID" value="KAF7684413.1"/>
    <property type="molecule type" value="Genomic_DNA"/>
</dbReference>
<dbReference type="InterPro" id="IPR004971">
    <property type="entry name" value="mRNA_G-N7_MeTrfase_dom"/>
</dbReference>
<evidence type="ECO:0000256" key="6">
    <source>
        <dbReference type="ARBA" id="ARBA00022691"/>
    </source>
</evidence>
<protein>
    <recommendedName>
        <fullName evidence="13">mRNA cap guanine-N(7) methyltransferase</fullName>
        <ecNumber evidence="2">2.1.1.56</ecNumber>
    </recommendedName>
    <alternativeName>
        <fullName evidence="10">mRNA (guanine-N(7))-methyltransferase</fullName>
    </alternativeName>
    <alternativeName>
        <fullName evidence="11">mRNA cap methyltransferase</fullName>
    </alternativeName>
</protein>
<dbReference type="InterPro" id="IPR039753">
    <property type="entry name" value="RG7MT1"/>
</dbReference>
<dbReference type="EC" id="2.1.1.56" evidence="2"/>
<dbReference type="Pfam" id="PF03291">
    <property type="entry name" value="mRNA_G-N7_MeTrfase"/>
    <property type="match status" value="1"/>
</dbReference>
<reference evidence="15 16" key="1">
    <citation type="submission" date="2019-01" db="EMBL/GenBank/DDBJ databases">
        <title>Genomes sequencing and comparative genomics of infectious freshwater microsporidia, Cucumispora dikerogammari and Thelohania contejeani.</title>
        <authorList>
            <person name="Cormier A."/>
            <person name="Giraud I."/>
            <person name="Wattier R."/>
            <person name="Teixeira M."/>
            <person name="Grandjean F."/>
            <person name="Rigaud T."/>
            <person name="Cordaux R."/>
        </authorList>
    </citation>
    <scope>NUCLEOTIDE SEQUENCE [LARGE SCALE GENOMIC DNA]</scope>
    <source>
        <strain evidence="15">T1</strain>
        <tissue evidence="15">Spores</tissue>
    </source>
</reference>
<comment type="subcellular location">
    <subcellularLocation>
        <location evidence="1">Nucleus</location>
    </subcellularLocation>
</comment>
<keyword evidence="9" id="KW-0539">Nucleus</keyword>
<keyword evidence="6" id="KW-0949">S-adenosyl-L-methionine</keyword>
<dbReference type="PIRSF" id="PIRSF028762">
    <property type="entry name" value="ABD1"/>
    <property type="match status" value="1"/>
</dbReference>
<keyword evidence="4" id="KW-0507">mRNA processing</keyword>
<evidence type="ECO:0000256" key="3">
    <source>
        <dbReference type="ARBA" id="ARBA00022603"/>
    </source>
</evidence>
<organism evidence="15 16">
    <name type="scientific">Astathelohania contejeani</name>
    <dbReference type="NCBI Taxonomy" id="164912"/>
    <lineage>
        <taxon>Eukaryota</taxon>
        <taxon>Fungi</taxon>
        <taxon>Fungi incertae sedis</taxon>
        <taxon>Microsporidia</taxon>
        <taxon>Astathelohaniidae</taxon>
        <taxon>Astathelohania</taxon>
    </lineage>
</organism>
<keyword evidence="3 15" id="KW-0489">Methyltransferase</keyword>
<gene>
    <name evidence="15" type="primary">ABD1</name>
    <name evidence="15" type="ORF">TCON_0395</name>
</gene>
<evidence type="ECO:0000256" key="4">
    <source>
        <dbReference type="ARBA" id="ARBA00022664"/>
    </source>
</evidence>
<dbReference type="CDD" id="cd02440">
    <property type="entry name" value="AdoMet_MTases"/>
    <property type="match status" value="1"/>
</dbReference>
<evidence type="ECO:0000256" key="5">
    <source>
        <dbReference type="ARBA" id="ARBA00022679"/>
    </source>
</evidence>
<name>A0ABQ7I1Z6_9MICR</name>
<evidence type="ECO:0000256" key="7">
    <source>
        <dbReference type="ARBA" id="ARBA00022884"/>
    </source>
</evidence>
<proteinExistence type="predicted"/>
<evidence type="ECO:0000256" key="10">
    <source>
        <dbReference type="ARBA" id="ARBA00032772"/>
    </source>
</evidence>
<evidence type="ECO:0000313" key="15">
    <source>
        <dbReference type="EMBL" id="KAF7684413.1"/>
    </source>
</evidence>
<dbReference type="GO" id="GO:0008168">
    <property type="term" value="F:methyltransferase activity"/>
    <property type="evidence" value="ECO:0007669"/>
    <property type="project" value="UniProtKB-KW"/>
</dbReference>
<dbReference type="PROSITE" id="PS51562">
    <property type="entry name" value="RNA_CAP0_MT"/>
    <property type="match status" value="1"/>
</dbReference>
<sequence>MKKRKSEDEKVRSIAEHYNKIPSLKREERHKSKIINIRNMNNFIKSLLIKTYTHQNFTVLDLGCGKGGDLNKYKIAKISKYIGIDIAEKSIEEAKSRYKQGNYDFECEFDCLDAYNTFIDKKWKCDIVSSQFSFHYAFSSIESLKIAVKNVALQLKPGGHFILTIPDAKTIIRRYKKYGNDYGNEYHKIHFLKEEFNEKECGIEYEFRLEEAVDNCVEYIADLDLLISECSKQEMFLVETKTFLEYFNVSVKKDLALYNKLVPERLKNEELKVIELYRIVVFKKNNK</sequence>
<dbReference type="Proteomes" id="UP001516464">
    <property type="component" value="Unassembled WGS sequence"/>
</dbReference>
<evidence type="ECO:0000256" key="9">
    <source>
        <dbReference type="ARBA" id="ARBA00023242"/>
    </source>
</evidence>
<evidence type="ECO:0000256" key="11">
    <source>
        <dbReference type="ARBA" id="ARBA00033387"/>
    </source>
</evidence>
<dbReference type="GO" id="GO:0032259">
    <property type="term" value="P:methylation"/>
    <property type="evidence" value="ECO:0007669"/>
    <property type="project" value="UniProtKB-KW"/>
</dbReference>
<comment type="caution">
    <text evidence="15">The sequence shown here is derived from an EMBL/GenBank/DDBJ whole genome shotgun (WGS) entry which is preliminary data.</text>
</comment>
<dbReference type="PANTHER" id="PTHR12189">
    <property type="entry name" value="MRNA GUANINE-7- METHYLTRANSFERASE"/>
    <property type="match status" value="1"/>
</dbReference>
<keyword evidence="5" id="KW-0808">Transferase</keyword>
<dbReference type="Gene3D" id="3.40.50.150">
    <property type="entry name" value="Vaccinia Virus protein VP39"/>
    <property type="match status" value="1"/>
</dbReference>
<evidence type="ECO:0000313" key="16">
    <source>
        <dbReference type="Proteomes" id="UP001516464"/>
    </source>
</evidence>
<evidence type="ECO:0000256" key="1">
    <source>
        <dbReference type="ARBA" id="ARBA00004123"/>
    </source>
</evidence>
<comment type="catalytic activity">
    <reaction evidence="12">
        <text>a 5'-end (5'-triphosphoguanosine)-ribonucleoside in mRNA + S-adenosyl-L-methionine = a 5'-end (N(7)-methyl 5'-triphosphoguanosine)-ribonucleoside in mRNA + S-adenosyl-L-homocysteine</text>
        <dbReference type="Rhea" id="RHEA:67008"/>
        <dbReference type="Rhea" id="RHEA-COMP:17166"/>
        <dbReference type="Rhea" id="RHEA-COMP:17167"/>
        <dbReference type="ChEBI" id="CHEBI:57856"/>
        <dbReference type="ChEBI" id="CHEBI:59789"/>
        <dbReference type="ChEBI" id="CHEBI:156461"/>
        <dbReference type="ChEBI" id="CHEBI:167617"/>
        <dbReference type="EC" id="2.1.1.56"/>
    </reaction>
</comment>
<keyword evidence="7" id="KW-0694">RNA-binding</keyword>
<keyword evidence="16" id="KW-1185">Reference proteome</keyword>
<feature type="domain" description="MRNA cap 0 methyltransferase" evidence="14">
    <location>
        <begin position="32"/>
        <end position="285"/>
    </location>
</feature>
<evidence type="ECO:0000256" key="13">
    <source>
        <dbReference type="ARBA" id="ARBA00049739"/>
    </source>
</evidence>
<dbReference type="InterPro" id="IPR016899">
    <property type="entry name" value="mRNA_G-N7_MeTrfase_euk"/>
</dbReference>
<evidence type="ECO:0000259" key="14">
    <source>
        <dbReference type="PROSITE" id="PS51562"/>
    </source>
</evidence>
<keyword evidence="8" id="KW-0506">mRNA capping</keyword>
<evidence type="ECO:0000256" key="8">
    <source>
        <dbReference type="ARBA" id="ARBA00023042"/>
    </source>
</evidence>
<evidence type="ECO:0000256" key="2">
    <source>
        <dbReference type="ARBA" id="ARBA00011926"/>
    </source>
</evidence>
<dbReference type="InterPro" id="IPR029063">
    <property type="entry name" value="SAM-dependent_MTases_sf"/>
</dbReference>
<evidence type="ECO:0000256" key="12">
    <source>
        <dbReference type="ARBA" id="ARBA00044712"/>
    </source>
</evidence>
<dbReference type="SUPFAM" id="SSF53335">
    <property type="entry name" value="S-adenosyl-L-methionine-dependent methyltransferases"/>
    <property type="match status" value="1"/>
</dbReference>
<accession>A0ABQ7I1Z6</accession>
<dbReference type="PANTHER" id="PTHR12189:SF2">
    <property type="entry name" value="MRNA CAP GUANINE-N7 METHYLTRANSFERASE"/>
    <property type="match status" value="1"/>
</dbReference>